<accession>A0A058ZE47</accession>
<dbReference type="InterPro" id="IPR036855">
    <property type="entry name" value="Znf_CCCH_sf"/>
</dbReference>
<dbReference type="PANTHER" id="PTHR12681:SF0">
    <property type="entry name" value="ZINC FINGER CCCH DOMAIN-CONTAINING PROTEIN 15"/>
    <property type="match status" value="1"/>
</dbReference>
<dbReference type="InterPro" id="IPR032378">
    <property type="entry name" value="ZC3H15/TMA46_C"/>
</dbReference>
<dbReference type="PANTHER" id="PTHR12681">
    <property type="entry name" value="ZINC FINGER-CONTAINING PROTEIN P48ZNF"/>
    <property type="match status" value="1"/>
</dbReference>
<dbReference type="STRING" id="691883.A0A058ZE47"/>
<dbReference type="EMBL" id="KB932201">
    <property type="protein sequence ID" value="KCV72675.1"/>
    <property type="molecule type" value="Genomic_DNA"/>
</dbReference>
<feature type="domain" description="C3H1-type" evidence="6">
    <location>
        <begin position="162"/>
        <end position="194"/>
    </location>
</feature>
<dbReference type="PROSITE" id="PS50103">
    <property type="entry name" value="ZF_C3H1"/>
    <property type="match status" value="2"/>
</dbReference>
<dbReference type="OMA" id="GREMFYF"/>
<organism evidence="7">
    <name type="scientific">Fonticula alba</name>
    <name type="common">Slime mold</name>
    <dbReference type="NCBI Taxonomy" id="691883"/>
    <lineage>
        <taxon>Eukaryota</taxon>
        <taxon>Rotosphaerida</taxon>
        <taxon>Fonticulaceae</taxon>
        <taxon>Fonticula</taxon>
    </lineage>
</organism>
<evidence type="ECO:0000256" key="1">
    <source>
        <dbReference type="ARBA" id="ARBA00022723"/>
    </source>
</evidence>
<feature type="zinc finger region" description="C3H1-type" evidence="4">
    <location>
        <begin position="162"/>
        <end position="194"/>
    </location>
</feature>
<feature type="domain" description="C3H1-type" evidence="6">
    <location>
        <begin position="87"/>
        <end position="114"/>
    </location>
</feature>
<dbReference type="InterPro" id="IPR000571">
    <property type="entry name" value="Znf_CCCH"/>
</dbReference>
<evidence type="ECO:0000313" key="7">
    <source>
        <dbReference type="EMBL" id="KCV72675.1"/>
    </source>
</evidence>
<evidence type="ECO:0000313" key="8">
    <source>
        <dbReference type="Proteomes" id="UP000030693"/>
    </source>
</evidence>
<proteinExistence type="predicted"/>
<dbReference type="SUPFAM" id="SSF90229">
    <property type="entry name" value="CCCH zinc finger"/>
    <property type="match status" value="1"/>
</dbReference>
<sequence length="333" mass="37285">MPPKAAPPKSKKVTEDKTFGLKNKNKSKKVGKYVDEVKRQQSGQQGPRVDPLAARAARKEEEAARKAELALLYRPAATAQKVTPGVDPKSILCEFFKAGTCQKGNKCKFSHDIAVERRSEKIDLYNDPRKEEQSTMESWDQATLEEVVQKKQAGQKVATDIICKYFLDAVEKSQYGWFWECPNGSTCHYRHALPPGFVLKKDRVKEKASTEEFSLEDWIETERGKLDHSKLTPVTKESFEAWKIARIAKRTSEEKKSRDQKEASVRAGRMAGLSGRDLFSFRPDLFVDDDDAADDDVYADRASDDEGETDAALASAADALADVDLGDLPSDEE</sequence>
<evidence type="ECO:0000256" key="5">
    <source>
        <dbReference type="SAM" id="MobiDB-lite"/>
    </source>
</evidence>
<feature type="zinc finger region" description="C3H1-type" evidence="4">
    <location>
        <begin position="87"/>
        <end position="114"/>
    </location>
</feature>
<dbReference type="Pfam" id="PF00642">
    <property type="entry name" value="zf-CCCH"/>
    <property type="match status" value="1"/>
</dbReference>
<dbReference type="GeneID" id="20524980"/>
<dbReference type="GO" id="GO:0002181">
    <property type="term" value="P:cytoplasmic translation"/>
    <property type="evidence" value="ECO:0007669"/>
    <property type="project" value="TreeGrafter"/>
</dbReference>
<dbReference type="AlphaFoldDB" id="A0A058ZE47"/>
<protein>
    <recommendedName>
        <fullName evidence="6">C3H1-type domain-containing protein</fullName>
    </recommendedName>
</protein>
<feature type="region of interest" description="Disordered" evidence="5">
    <location>
        <begin position="1"/>
        <end position="60"/>
    </location>
</feature>
<keyword evidence="3 4" id="KW-0862">Zinc</keyword>
<reference evidence="7" key="1">
    <citation type="submission" date="2013-04" db="EMBL/GenBank/DDBJ databases">
        <title>The Genome Sequence of Fonticula alba ATCC 38817.</title>
        <authorList>
            <consortium name="The Broad Institute Genomics Platform"/>
            <person name="Russ C."/>
            <person name="Cuomo C."/>
            <person name="Burger G."/>
            <person name="Gray M.W."/>
            <person name="Holland P.W.H."/>
            <person name="King N."/>
            <person name="Lang F.B.F."/>
            <person name="Roger A.J."/>
            <person name="Ruiz-Trillo I."/>
            <person name="Brown M."/>
            <person name="Walker B."/>
            <person name="Young S."/>
            <person name="Zeng Q."/>
            <person name="Gargeya S."/>
            <person name="Fitzgerald M."/>
            <person name="Haas B."/>
            <person name="Abouelleil A."/>
            <person name="Allen A.W."/>
            <person name="Alvarado L."/>
            <person name="Arachchi H.M."/>
            <person name="Berlin A.M."/>
            <person name="Chapman S.B."/>
            <person name="Gainer-Dewar J."/>
            <person name="Goldberg J."/>
            <person name="Griggs A."/>
            <person name="Gujja S."/>
            <person name="Hansen M."/>
            <person name="Howarth C."/>
            <person name="Imamovic A."/>
            <person name="Ireland A."/>
            <person name="Larimer J."/>
            <person name="McCowan C."/>
            <person name="Murphy C."/>
            <person name="Pearson M."/>
            <person name="Poon T.W."/>
            <person name="Priest M."/>
            <person name="Roberts A."/>
            <person name="Saif S."/>
            <person name="Shea T."/>
            <person name="Sisk P."/>
            <person name="Sykes S."/>
            <person name="Wortman J."/>
            <person name="Nusbaum C."/>
            <person name="Birren B."/>
        </authorList>
    </citation>
    <scope>NUCLEOTIDE SEQUENCE [LARGE SCALE GENOMIC DNA]</scope>
    <source>
        <strain evidence="7">ATCC 38817</strain>
    </source>
</reference>
<evidence type="ECO:0000259" key="6">
    <source>
        <dbReference type="PROSITE" id="PS50103"/>
    </source>
</evidence>
<name>A0A058ZE47_FONAL</name>
<dbReference type="OrthoDB" id="278280at2759"/>
<evidence type="ECO:0000256" key="3">
    <source>
        <dbReference type="ARBA" id="ARBA00022833"/>
    </source>
</evidence>
<keyword evidence="1 4" id="KW-0479">Metal-binding</keyword>
<dbReference type="Gene3D" id="6.20.400.10">
    <property type="match status" value="1"/>
</dbReference>
<dbReference type="Gene3D" id="4.10.1000.10">
    <property type="entry name" value="Zinc finger, CCCH-type"/>
    <property type="match status" value="1"/>
</dbReference>
<dbReference type="Pfam" id="PF16543">
    <property type="entry name" value="DFRP_C"/>
    <property type="match status" value="1"/>
</dbReference>
<dbReference type="GO" id="GO:0005829">
    <property type="term" value="C:cytosol"/>
    <property type="evidence" value="ECO:0007669"/>
    <property type="project" value="TreeGrafter"/>
</dbReference>
<keyword evidence="2 4" id="KW-0863">Zinc-finger</keyword>
<gene>
    <name evidence="7" type="ORF">H696_00255</name>
</gene>
<evidence type="ECO:0000256" key="2">
    <source>
        <dbReference type="ARBA" id="ARBA00022771"/>
    </source>
</evidence>
<dbReference type="RefSeq" id="XP_009492376.1">
    <property type="nucleotide sequence ID" value="XM_009494101.1"/>
</dbReference>
<dbReference type="GO" id="GO:0008270">
    <property type="term" value="F:zinc ion binding"/>
    <property type="evidence" value="ECO:0007669"/>
    <property type="project" value="UniProtKB-KW"/>
</dbReference>
<dbReference type="Proteomes" id="UP000030693">
    <property type="component" value="Unassembled WGS sequence"/>
</dbReference>
<dbReference type="GO" id="GO:0003729">
    <property type="term" value="F:mRNA binding"/>
    <property type="evidence" value="ECO:0007669"/>
    <property type="project" value="TreeGrafter"/>
</dbReference>
<dbReference type="eggNOG" id="KOG1763">
    <property type="taxonomic scope" value="Eukaryota"/>
</dbReference>
<dbReference type="SMART" id="SM00356">
    <property type="entry name" value="ZnF_C3H1"/>
    <property type="match status" value="2"/>
</dbReference>
<evidence type="ECO:0000256" key="4">
    <source>
        <dbReference type="PROSITE-ProRule" id="PRU00723"/>
    </source>
</evidence>
<keyword evidence="8" id="KW-1185">Reference proteome</keyword>